<comment type="caution">
    <text evidence="3">The sequence shown here is derived from an EMBL/GenBank/DDBJ whole genome shotgun (WGS) entry which is preliminary data.</text>
</comment>
<dbReference type="AlphaFoldDB" id="A0A5N0TGI8"/>
<dbReference type="Proteomes" id="UP000325372">
    <property type="component" value="Unassembled WGS sequence"/>
</dbReference>
<dbReference type="SUPFAM" id="SSF52317">
    <property type="entry name" value="Class I glutamine amidotransferase-like"/>
    <property type="match status" value="1"/>
</dbReference>
<dbReference type="InterPro" id="IPR029010">
    <property type="entry name" value="ThuA-like"/>
</dbReference>
<feature type="signal peptide" evidence="1">
    <location>
        <begin position="1"/>
        <end position="23"/>
    </location>
</feature>
<feature type="chain" id="PRO_5024319842" evidence="1">
    <location>
        <begin position="24"/>
        <end position="259"/>
    </location>
</feature>
<gene>
    <name evidence="3" type="ORF">F3N42_01110</name>
</gene>
<keyword evidence="4" id="KW-1185">Reference proteome</keyword>
<dbReference type="Pfam" id="PF06283">
    <property type="entry name" value="ThuA"/>
    <property type="match status" value="1"/>
</dbReference>
<feature type="domain" description="ThuA-like" evidence="2">
    <location>
        <begin position="31"/>
        <end position="240"/>
    </location>
</feature>
<dbReference type="Gene3D" id="3.40.50.880">
    <property type="match status" value="1"/>
</dbReference>
<organism evidence="3 4">
    <name type="scientific">Marinihelvus fidelis</name>
    <dbReference type="NCBI Taxonomy" id="2613842"/>
    <lineage>
        <taxon>Bacteria</taxon>
        <taxon>Pseudomonadati</taxon>
        <taxon>Pseudomonadota</taxon>
        <taxon>Gammaproteobacteria</taxon>
        <taxon>Chromatiales</taxon>
        <taxon>Wenzhouxiangellaceae</taxon>
        <taxon>Marinihelvus</taxon>
    </lineage>
</organism>
<keyword evidence="1" id="KW-0732">Signal</keyword>
<reference evidence="3 4" key="1">
    <citation type="submission" date="2019-09" db="EMBL/GenBank/DDBJ databases">
        <title>Wenzhouxiangella sp. Genome sequencing and assembly.</title>
        <authorList>
            <person name="Zhang R."/>
        </authorList>
    </citation>
    <scope>NUCLEOTIDE SEQUENCE [LARGE SCALE GENOMIC DNA]</scope>
    <source>
        <strain evidence="3 4">W260</strain>
    </source>
</reference>
<accession>A0A5N0TGI8</accession>
<dbReference type="RefSeq" id="WP_150862536.1">
    <property type="nucleotide sequence ID" value="NZ_VYXP01000001.1"/>
</dbReference>
<evidence type="ECO:0000256" key="1">
    <source>
        <dbReference type="SAM" id="SignalP"/>
    </source>
</evidence>
<dbReference type="PANTHER" id="PTHR40469:SF2">
    <property type="entry name" value="GALACTOSE-BINDING DOMAIN-LIKE SUPERFAMILY PROTEIN"/>
    <property type="match status" value="1"/>
</dbReference>
<name>A0A5N0TGI8_9GAMM</name>
<sequence length="259" mass="29127">MPRLIRFALIATFALALPLTTLAGDGPSKAVFVYGGWDGHAPKRFRDLVVPWLESEGFEVTVSDSLDIYADASVMAEVDLVVHLWTQGEITKEQFEPLRNAVQERGVGLAGWHGGLGDSFHRNQEFEYMVGGQWVRHPGNDGVRFTVNIIDHDDPITAGLDDFEVETEQYYMHVDPNNHVLATTSFVTDFEPWVKGTTMPISWTRMHGNGRVFYTALGHQPEVFDVPEAFTMLKRGILWASRSKYEDTPDLVSPVYPVE</sequence>
<dbReference type="PANTHER" id="PTHR40469">
    <property type="entry name" value="SECRETED GLYCOSYL HYDROLASE"/>
    <property type="match status" value="1"/>
</dbReference>
<evidence type="ECO:0000313" key="4">
    <source>
        <dbReference type="Proteomes" id="UP000325372"/>
    </source>
</evidence>
<evidence type="ECO:0000313" key="3">
    <source>
        <dbReference type="EMBL" id="KAA9134172.1"/>
    </source>
</evidence>
<proteinExistence type="predicted"/>
<evidence type="ECO:0000259" key="2">
    <source>
        <dbReference type="Pfam" id="PF06283"/>
    </source>
</evidence>
<protein>
    <submittedName>
        <fullName evidence="3">ThuA domain-containing protein</fullName>
    </submittedName>
</protein>
<dbReference type="InterPro" id="IPR029062">
    <property type="entry name" value="Class_I_gatase-like"/>
</dbReference>
<dbReference type="EMBL" id="VYXP01000001">
    <property type="protein sequence ID" value="KAA9134172.1"/>
    <property type="molecule type" value="Genomic_DNA"/>
</dbReference>